<dbReference type="KEGG" id="pasa:BAOM_1732"/>
<accession>A0A3Q9RM35</accession>
<keyword evidence="1" id="KW-1133">Transmembrane helix</keyword>
<evidence type="ECO:0000256" key="1">
    <source>
        <dbReference type="SAM" id="Phobius"/>
    </source>
</evidence>
<keyword evidence="1" id="KW-0812">Transmembrane</keyword>
<keyword evidence="1" id="KW-0472">Membrane</keyword>
<dbReference type="Proteomes" id="UP000283095">
    <property type="component" value="Chromosome"/>
</dbReference>
<evidence type="ECO:0000313" key="3">
    <source>
        <dbReference type="Proteomes" id="UP000283095"/>
    </source>
</evidence>
<feature type="transmembrane region" description="Helical" evidence="1">
    <location>
        <begin position="23"/>
        <end position="39"/>
    </location>
</feature>
<dbReference type="AlphaFoldDB" id="A0A3Q9RM35"/>
<gene>
    <name evidence="2" type="ORF">BAOM_1732</name>
</gene>
<organism evidence="2 3">
    <name type="scientific">Peribacillus asahii</name>
    <dbReference type="NCBI Taxonomy" id="228899"/>
    <lineage>
        <taxon>Bacteria</taxon>
        <taxon>Bacillati</taxon>
        <taxon>Bacillota</taxon>
        <taxon>Bacilli</taxon>
        <taxon>Bacillales</taxon>
        <taxon>Bacillaceae</taxon>
        <taxon>Peribacillus</taxon>
    </lineage>
</organism>
<dbReference type="EMBL" id="CP026095">
    <property type="protein sequence ID" value="AZV42342.1"/>
    <property type="molecule type" value="Genomic_DNA"/>
</dbReference>
<protein>
    <submittedName>
        <fullName evidence="2">Uncharacterized protein</fullName>
    </submittedName>
</protein>
<reference evidence="2 3" key="1">
    <citation type="submission" date="2018-01" db="EMBL/GenBank/DDBJ databases">
        <title>Bacillus asahii Genome sequencing and assembly.</title>
        <authorList>
            <person name="Jiang H."/>
            <person name="Feng Y."/>
            <person name="Zhao F."/>
            <person name="Lin X."/>
        </authorList>
    </citation>
    <scope>NUCLEOTIDE SEQUENCE [LARGE SCALE GENOMIC DNA]</scope>
    <source>
        <strain evidence="2 3">OM18</strain>
    </source>
</reference>
<evidence type="ECO:0000313" key="2">
    <source>
        <dbReference type="EMBL" id="AZV42342.1"/>
    </source>
</evidence>
<proteinExistence type="predicted"/>
<name>A0A3Q9RM35_9BACI</name>
<sequence length="40" mass="4784">MLINSVVSHIKNQQHYLTERKKYLIFTFLFSPLICALLFI</sequence>